<protein>
    <submittedName>
        <fullName evidence="1">Uncharacterized protein</fullName>
    </submittedName>
</protein>
<keyword evidence="2" id="KW-1185">Reference proteome</keyword>
<gene>
    <name evidence="1" type="ORF">Tco_0677775</name>
</gene>
<proteinExistence type="predicted"/>
<organism evidence="1 2">
    <name type="scientific">Tanacetum coccineum</name>
    <dbReference type="NCBI Taxonomy" id="301880"/>
    <lineage>
        <taxon>Eukaryota</taxon>
        <taxon>Viridiplantae</taxon>
        <taxon>Streptophyta</taxon>
        <taxon>Embryophyta</taxon>
        <taxon>Tracheophyta</taxon>
        <taxon>Spermatophyta</taxon>
        <taxon>Magnoliopsida</taxon>
        <taxon>eudicotyledons</taxon>
        <taxon>Gunneridae</taxon>
        <taxon>Pentapetalae</taxon>
        <taxon>asterids</taxon>
        <taxon>campanulids</taxon>
        <taxon>Asterales</taxon>
        <taxon>Asteraceae</taxon>
        <taxon>Asteroideae</taxon>
        <taxon>Anthemideae</taxon>
        <taxon>Anthemidinae</taxon>
        <taxon>Tanacetum</taxon>
    </lineage>
</organism>
<reference evidence="1" key="1">
    <citation type="journal article" date="2022" name="Int. J. Mol. Sci.">
        <title>Draft Genome of Tanacetum Coccineum: Genomic Comparison of Closely Related Tanacetum-Family Plants.</title>
        <authorList>
            <person name="Yamashiro T."/>
            <person name="Shiraishi A."/>
            <person name="Nakayama K."/>
            <person name="Satake H."/>
        </authorList>
    </citation>
    <scope>NUCLEOTIDE SEQUENCE</scope>
</reference>
<sequence>MYEEAGVWIMKRFTEELESTKVKAKLKKLVNEKVLKQHLNRNDLLLWGDLRIMFESRKMDENSGRSRRVELRAGYSMEITVGVLVLNRKDGFAQQIDGLESKIGSEKERSLQLKSWLVQDQTVSEGKLKENQGCRVDTDQVHQNEYLKNRSVWIHPPGLQDIYTKET</sequence>
<comment type="caution">
    <text evidence="1">The sequence shown here is derived from an EMBL/GenBank/DDBJ whole genome shotgun (WGS) entry which is preliminary data.</text>
</comment>
<reference evidence="1" key="2">
    <citation type="submission" date="2022-01" db="EMBL/GenBank/DDBJ databases">
        <authorList>
            <person name="Yamashiro T."/>
            <person name="Shiraishi A."/>
            <person name="Satake H."/>
            <person name="Nakayama K."/>
        </authorList>
    </citation>
    <scope>NUCLEOTIDE SEQUENCE</scope>
</reference>
<dbReference type="EMBL" id="BQNB010009414">
    <property type="protein sequence ID" value="GJS63211.1"/>
    <property type="molecule type" value="Genomic_DNA"/>
</dbReference>
<evidence type="ECO:0000313" key="2">
    <source>
        <dbReference type="Proteomes" id="UP001151760"/>
    </source>
</evidence>
<evidence type="ECO:0000313" key="1">
    <source>
        <dbReference type="EMBL" id="GJS63211.1"/>
    </source>
</evidence>
<dbReference type="Proteomes" id="UP001151760">
    <property type="component" value="Unassembled WGS sequence"/>
</dbReference>
<accession>A0ABQ4XEH7</accession>
<name>A0ABQ4XEH7_9ASTR</name>